<gene>
    <name evidence="1" type="ORF">SAMN05216337_1017143</name>
</gene>
<reference evidence="1 2" key="1">
    <citation type="submission" date="2016-10" db="EMBL/GenBank/DDBJ databases">
        <authorList>
            <person name="de Groot N.N."/>
        </authorList>
    </citation>
    <scope>NUCLEOTIDE SEQUENCE [LARGE SCALE GENOMIC DNA]</scope>
    <source>
        <strain evidence="1 2">R5</strain>
    </source>
</reference>
<proteinExistence type="predicted"/>
<protein>
    <submittedName>
        <fullName evidence="1">Uncharacterized protein</fullName>
    </submittedName>
</protein>
<evidence type="ECO:0000313" key="2">
    <source>
        <dbReference type="Proteomes" id="UP000199245"/>
    </source>
</evidence>
<dbReference type="AlphaFoldDB" id="A0A1G6YYA0"/>
<organism evidence="1 2">
    <name type="scientific">Bradyrhizobium brasilense</name>
    <dbReference type="NCBI Taxonomy" id="1419277"/>
    <lineage>
        <taxon>Bacteria</taxon>
        <taxon>Pseudomonadati</taxon>
        <taxon>Pseudomonadota</taxon>
        <taxon>Alphaproteobacteria</taxon>
        <taxon>Hyphomicrobiales</taxon>
        <taxon>Nitrobacteraceae</taxon>
        <taxon>Bradyrhizobium</taxon>
    </lineage>
</organism>
<evidence type="ECO:0000313" key="1">
    <source>
        <dbReference type="EMBL" id="SDD95369.1"/>
    </source>
</evidence>
<dbReference type="Proteomes" id="UP000199245">
    <property type="component" value="Unassembled WGS sequence"/>
</dbReference>
<dbReference type="RefSeq" id="WP_092084079.1">
    <property type="nucleotide sequence ID" value="NZ_FMZW01000017.1"/>
</dbReference>
<dbReference type="EMBL" id="FMZW01000017">
    <property type="protein sequence ID" value="SDD95369.1"/>
    <property type="molecule type" value="Genomic_DNA"/>
</dbReference>
<sequence>MPVSVSTPADLVNVALQRIGYKGRVGNLFEGSAAAKDALDIYAQTRDEILRKGDWGFAERNLAMELLKSAPAGGYTPPNVWTPASPPLPWRFEYAYPSDCLDVRAIKGQSVFVMDFDPQPITFTVANDSALVPPRKVILCNVPDALLTYTGQVTDPTSWEPDFVEAFAAALGRRLAPALVGMEAAKLLIADEQMSTAQALAVQG</sequence>
<name>A0A1G6YYA0_9BRAD</name>
<accession>A0A1G6YYA0</accession>